<keyword evidence="3" id="KW-1185">Reference proteome</keyword>
<proteinExistence type="predicted"/>
<dbReference type="Proteomes" id="UP000001989">
    <property type="component" value="Chromosome"/>
</dbReference>
<dbReference type="EMBL" id="CP000699">
    <property type="protein sequence ID" value="ABQ71084.1"/>
    <property type="molecule type" value="Genomic_DNA"/>
</dbReference>
<evidence type="ECO:0000256" key="1">
    <source>
        <dbReference type="SAM" id="MobiDB-lite"/>
    </source>
</evidence>
<feature type="compositionally biased region" description="Low complexity" evidence="1">
    <location>
        <begin position="24"/>
        <end position="36"/>
    </location>
</feature>
<reference evidence="2 3" key="1">
    <citation type="journal article" date="2010" name="J. Bacteriol.">
        <title>Genome sequence of the dioxin-mineralizing bacterium Sphingomonas wittichii RW1.</title>
        <authorList>
            <person name="Miller T.R."/>
            <person name="Delcher A.L."/>
            <person name="Salzberg S.L."/>
            <person name="Saunders E."/>
            <person name="Detter J.C."/>
            <person name="Halden R.U."/>
        </authorList>
    </citation>
    <scope>NUCLEOTIDE SEQUENCE [LARGE SCALE GENOMIC DNA]</scope>
    <source>
        <strain evidence="3">DSM 6014 / CCUG 31198 / JCM 15750 / NBRC 105917 / EY 4224 / RW1</strain>
    </source>
</reference>
<evidence type="ECO:0000313" key="3">
    <source>
        <dbReference type="Proteomes" id="UP000001989"/>
    </source>
</evidence>
<sequence length="117" mass="12708">MSGGSCVKETLDVLDLDRFRLNQPLARGAGLPAGPGRRLRRPEAPVPGHGGRFRPAPDQVLHDHGQQEGHEKAREQHPDVRTVHGARLPQRPDHSCADPIAARRSDAAIIDLFGPQA</sequence>
<dbReference type="KEGG" id="swi:Swit_4747"/>
<feature type="region of interest" description="Disordered" evidence="1">
    <location>
        <begin position="22"/>
        <end position="97"/>
    </location>
</feature>
<protein>
    <submittedName>
        <fullName evidence="2">Uncharacterized protein</fullName>
    </submittedName>
</protein>
<name>A0A9J9HG84_RHIWR</name>
<organism evidence="2 3">
    <name type="scientific">Rhizorhabdus wittichii (strain DSM 6014 / CCUG 31198 / JCM 15750 / NBRC 105917 / EY 4224 / RW1)</name>
    <name type="common">Sphingomonas wittichii</name>
    <dbReference type="NCBI Taxonomy" id="392499"/>
    <lineage>
        <taxon>Bacteria</taxon>
        <taxon>Pseudomonadati</taxon>
        <taxon>Pseudomonadota</taxon>
        <taxon>Alphaproteobacteria</taxon>
        <taxon>Sphingomonadales</taxon>
        <taxon>Sphingomonadaceae</taxon>
        <taxon>Rhizorhabdus</taxon>
    </lineage>
</organism>
<evidence type="ECO:0000313" key="2">
    <source>
        <dbReference type="EMBL" id="ABQ71084.1"/>
    </source>
</evidence>
<gene>
    <name evidence="2" type="ordered locus">Swit_4747</name>
</gene>
<accession>A0A9J9HG84</accession>
<dbReference type="AlphaFoldDB" id="A0A9J9HG84"/>
<feature type="compositionally biased region" description="Basic and acidic residues" evidence="1">
    <location>
        <begin position="60"/>
        <end position="82"/>
    </location>
</feature>